<dbReference type="Pfam" id="PF07660">
    <property type="entry name" value="STN"/>
    <property type="match status" value="1"/>
</dbReference>
<evidence type="ECO:0000256" key="3">
    <source>
        <dbReference type="ARBA" id="ARBA00022452"/>
    </source>
</evidence>
<dbReference type="Gene3D" id="2.170.130.10">
    <property type="entry name" value="TonB-dependent receptor, plug domain"/>
    <property type="match status" value="1"/>
</dbReference>
<dbReference type="Pfam" id="PF13715">
    <property type="entry name" value="CarbopepD_reg_2"/>
    <property type="match status" value="1"/>
</dbReference>
<dbReference type="Pfam" id="PF07715">
    <property type="entry name" value="Plug"/>
    <property type="match status" value="1"/>
</dbReference>
<feature type="domain" description="Secretin/TonB short N-terminal" evidence="8">
    <location>
        <begin position="73"/>
        <end position="124"/>
    </location>
</feature>
<dbReference type="NCBIfam" id="TIGR04057">
    <property type="entry name" value="SusC_RagA_signa"/>
    <property type="match status" value="1"/>
</dbReference>
<comment type="subcellular location">
    <subcellularLocation>
        <location evidence="1 7">Cell outer membrane</location>
        <topology evidence="1 7">Multi-pass membrane protein</topology>
    </subcellularLocation>
</comment>
<keyword evidence="4 7" id="KW-0812">Transmembrane</keyword>
<dbReference type="InterPro" id="IPR039426">
    <property type="entry name" value="TonB-dep_rcpt-like"/>
</dbReference>
<comment type="similarity">
    <text evidence="7">Belongs to the TonB-dependent receptor family.</text>
</comment>
<dbReference type="GO" id="GO:0009279">
    <property type="term" value="C:cell outer membrane"/>
    <property type="evidence" value="ECO:0007669"/>
    <property type="project" value="UniProtKB-SubCell"/>
</dbReference>
<evidence type="ECO:0000256" key="2">
    <source>
        <dbReference type="ARBA" id="ARBA00022448"/>
    </source>
</evidence>
<dbReference type="AlphaFoldDB" id="A0A1C4EFZ3"/>
<keyword evidence="2 7" id="KW-0813">Transport</keyword>
<dbReference type="InterPro" id="IPR036942">
    <property type="entry name" value="Beta-barrel_TonB_sf"/>
</dbReference>
<evidence type="ECO:0000256" key="6">
    <source>
        <dbReference type="ARBA" id="ARBA00023237"/>
    </source>
</evidence>
<dbReference type="Gene3D" id="2.40.170.20">
    <property type="entry name" value="TonB-dependent receptor, beta-barrel domain"/>
    <property type="match status" value="1"/>
</dbReference>
<dbReference type="EMBL" id="FMAR01000008">
    <property type="protein sequence ID" value="SCC42461.1"/>
    <property type="molecule type" value="Genomic_DNA"/>
</dbReference>
<reference evidence="9 10" key="1">
    <citation type="submission" date="2016-08" db="EMBL/GenBank/DDBJ databases">
        <authorList>
            <person name="Seilhamer J.J."/>
        </authorList>
    </citation>
    <scope>NUCLEOTIDE SEQUENCE [LARGE SCALE GENOMIC DNA]</scope>
    <source>
        <strain evidence="9 10">A37T2</strain>
    </source>
</reference>
<dbReference type="SUPFAM" id="SSF56935">
    <property type="entry name" value="Porins"/>
    <property type="match status" value="1"/>
</dbReference>
<keyword evidence="6 7" id="KW-0998">Cell outer membrane</keyword>
<dbReference type="Proteomes" id="UP000242818">
    <property type="component" value="Unassembled WGS sequence"/>
</dbReference>
<dbReference type="STRING" id="1335309.GA0116948_10880"/>
<accession>A0A1C4EFZ3</accession>
<gene>
    <name evidence="9" type="ORF">GA0116948_10880</name>
</gene>
<evidence type="ECO:0000256" key="5">
    <source>
        <dbReference type="ARBA" id="ARBA00023136"/>
    </source>
</evidence>
<dbReference type="SUPFAM" id="SSF49464">
    <property type="entry name" value="Carboxypeptidase regulatory domain-like"/>
    <property type="match status" value="1"/>
</dbReference>
<evidence type="ECO:0000256" key="7">
    <source>
        <dbReference type="PROSITE-ProRule" id="PRU01360"/>
    </source>
</evidence>
<evidence type="ECO:0000313" key="10">
    <source>
        <dbReference type="Proteomes" id="UP000242818"/>
    </source>
</evidence>
<keyword evidence="5 7" id="KW-0472">Membrane</keyword>
<dbReference type="PROSITE" id="PS52016">
    <property type="entry name" value="TONB_DEPENDENT_REC_3"/>
    <property type="match status" value="1"/>
</dbReference>
<dbReference type="NCBIfam" id="TIGR04056">
    <property type="entry name" value="OMP_RagA_SusC"/>
    <property type="match status" value="1"/>
</dbReference>
<evidence type="ECO:0000256" key="1">
    <source>
        <dbReference type="ARBA" id="ARBA00004571"/>
    </source>
</evidence>
<keyword evidence="10" id="KW-1185">Reference proteome</keyword>
<organism evidence="9 10">
    <name type="scientific">Chitinophaga costaii</name>
    <dbReference type="NCBI Taxonomy" id="1335309"/>
    <lineage>
        <taxon>Bacteria</taxon>
        <taxon>Pseudomonadati</taxon>
        <taxon>Bacteroidota</taxon>
        <taxon>Chitinophagia</taxon>
        <taxon>Chitinophagales</taxon>
        <taxon>Chitinophagaceae</taxon>
        <taxon>Chitinophaga</taxon>
    </lineage>
</organism>
<protein>
    <submittedName>
        <fullName evidence="9">TonB-linked outer membrane protein, SusC/RagA family</fullName>
    </submittedName>
</protein>
<evidence type="ECO:0000259" key="8">
    <source>
        <dbReference type="SMART" id="SM00965"/>
    </source>
</evidence>
<keyword evidence="3 7" id="KW-1134">Transmembrane beta strand</keyword>
<proteinExistence type="inferred from homology"/>
<dbReference type="InterPro" id="IPR011662">
    <property type="entry name" value="Secretin/TonB_short_N"/>
</dbReference>
<dbReference type="InterPro" id="IPR012910">
    <property type="entry name" value="Plug_dom"/>
</dbReference>
<dbReference type="InterPro" id="IPR023996">
    <property type="entry name" value="TonB-dep_OMP_SusC/RagA"/>
</dbReference>
<dbReference type="Gene3D" id="2.60.40.1120">
    <property type="entry name" value="Carboxypeptidase-like, regulatory domain"/>
    <property type="match status" value="1"/>
</dbReference>
<evidence type="ECO:0000256" key="4">
    <source>
        <dbReference type="ARBA" id="ARBA00022692"/>
    </source>
</evidence>
<dbReference type="SMART" id="SM00965">
    <property type="entry name" value="STN"/>
    <property type="match status" value="1"/>
</dbReference>
<dbReference type="InterPro" id="IPR008969">
    <property type="entry name" value="CarboxyPept-like_regulatory"/>
</dbReference>
<name>A0A1C4EFZ3_9BACT</name>
<dbReference type="Gene3D" id="3.55.50.30">
    <property type="match status" value="1"/>
</dbReference>
<evidence type="ECO:0000313" key="9">
    <source>
        <dbReference type="EMBL" id="SCC42461.1"/>
    </source>
</evidence>
<sequence>MQFKCFVLLMPLPRVHRQGLSTKIGLMMKLTVVLLFVLVLQVSATTMAQTVTYTGKAVPLEKVFTAIRQQTGYKFFYRTEDLQGTPAVTLQLTNASLEQALKAALAEQPLSYYLEGKTVFISKAPAPVAVAPAAETPPGEVHGVVRDSKGRPIPGITVIAKHARTVTVSNEQGMFQFRNLAMSDTLMFSSVSYEPVTLPINDFMTVIMRERTVALSSVTVTYNNGYQVLSAERATGSFGKPDMKVFHERVGTNDLVARLEGQVAGLVVTTGLNASIVNRNGSGASVNASVLRGTDNTNGDQPLYVLNGVIVHDFSAVNSDDIEDITVLKDAAAAAIWGARASNGIIVVTTKSGTKNQRLTVSYSGYLNYQGKPNFGYQPMMNSHQFIQAAREIFDPVSYPYRSLTYSTIAPHDQFLYDAYRGKITQAQANAGLDSLASVNNWKQVKDLLYQPALTDNHSLSVSGGTNAYSFYATLGYTGTQSNTPGTKSNAYRIAISQDMNLGSRVHIGLNTTMINTIGSQDNAIAISHGFLPYQMFRDNEGNNLDMNYLYGLSDSLRRDYGARSRINTDYNPMNERKYGYQHINNLSLNATANIAVEIWKGIRFEGTYGYQKAPGSNQYYQDNKTLAQRKNNIAFTVAPTVNAVPVYYLPLTGGYYISTNNDQRNWTIRNQLVYTATPRGGKDALSLQAGQEAQEDYTYRTDATSYGYNNQLGSSALVDYKTLSQGLFGTVSGYGFLSRQPFTINTTLTRYNSYFALGNYTFNHKYSVDLNWRQDHSNLFGSDVSSQNKPTWSAGAKWHIAGEEFLQPVKWLNDLALRATYGITGNSPYLGAATYQDVLYSVPASQSGGVAGDALSISSPANRSVTWERTKTTNIGVDFAVLKRRISGAIEWYDRISDGLLASTPLNPFSGYTSTKGNLGKYTNQGIEITLHTQNIVTENFSWSSTFLFSYNKNKLVAIGIPNSYQNTVSYRMQGVSYLPGFATNPLFAYKFAGLDNMGDPQIRLTDKTITKSPTAPTINDIYYMGTTVAPYNGNLANTFLYKAFSFTANIIYNLGNVMRRDVNTFYTGRLGASSSFGSDNYAPSFLDRWKQPGDEAHTNIPAYVPGYQSYNRRNTDFYTKGTLNVVSASYAKLRDMTLAYTLPPSTLRTLKIQRMEVYVQTTNFMIWKANHDGIDPEYQSLSYGGRALPPYKHAYNVGLNLTF</sequence>
<dbReference type="InterPro" id="IPR023997">
    <property type="entry name" value="TonB-dep_OMP_SusC/RagA_CS"/>
</dbReference>
<dbReference type="InterPro" id="IPR037066">
    <property type="entry name" value="Plug_dom_sf"/>
</dbReference>